<dbReference type="AlphaFoldDB" id="A0A4Q7NSP6"/>
<comment type="caution">
    <text evidence="2">The sequence shown here is derived from an EMBL/GenBank/DDBJ whole genome shotgun (WGS) entry which is preliminary data.</text>
</comment>
<feature type="domain" description="Helix-turn-helix" evidence="1">
    <location>
        <begin position="10"/>
        <end position="55"/>
    </location>
</feature>
<evidence type="ECO:0000313" key="3">
    <source>
        <dbReference type="Proteomes" id="UP000293638"/>
    </source>
</evidence>
<dbReference type="OrthoDB" id="194758at2"/>
<dbReference type="RefSeq" id="WP_130492422.1">
    <property type="nucleotide sequence ID" value="NZ_SGXD01000002.1"/>
</dbReference>
<accession>A0A4Q7NSP6</accession>
<dbReference type="EMBL" id="SGXD01000002">
    <property type="protein sequence ID" value="RZS89880.1"/>
    <property type="molecule type" value="Genomic_DNA"/>
</dbReference>
<evidence type="ECO:0000313" key="2">
    <source>
        <dbReference type="EMBL" id="RZS89880.1"/>
    </source>
</evidence>
<organism evidence="2 3">
    <name type="scientific">Motilibacter rhizosphaerae</name>
    <dbReference type="NCBI Taxonomy" id="598652"/>
    <lineage>
        <taxon>Bacteria</taxon>
        <taxon>Bacillati</taxon>
        <taxon>Actinomycetota</taxon>
        <taxon>Actinomycetes</taxon>
        <taxon>Motilibacterales</taxon>
        <taxon>Motilibacteraceae</taxon>
        <taxon>Motilibacter</taxon>
    </lineage>
</organism>
<keyword evidence="3" id="KW-1185">Reference proteome</keyword>
<reference evidence="2 3" key="1">
    <citation type="submission" date="2019-02" db="EMBL/GenBank/DDBJ databases">
        <title>Genomic Encyclopedia of Type Strains, Phase IV (KMG-IV): sequencing the most valuable type-strain genomes for metagenomic binning, comparative biology and taxonomic classification.</title>
        <authorList>
            <person name="Goeker M."/>
        </authorList>
    </citation>
    <scope>NUCLEOTIDE SEQUENCE [LARGE SCALE GENOMIC DNA]</scope>
    <source>
        <strain evidence="2 3">DSM 45622</strain>
    </source>
</reference>
<dbReference type="InterPro" id="IPR041657">
    <property type="entry name" value="HTH_17"/>
</dbReference>
<sequence length="60" mass="6769">MREPFVSPAAVGEHIGKPVSWIYNNAERLGIPRYRLGKQLRFRLSEVDAWLAQQSEGTAA</sequence>
<dbReference type="Proteomes" id="UP000293638">
    <property type="component" value="Unassembled WGS sequence"/>
</dbReference>
<proteinExistence type="predicted"/>
<dbReference type="Pfam" id="PF12728">
    <property type="entry name" value="HTH_17"/>
    <property type="match status" value="1"/>
</dbReference>
<protein>
    <submittedName>
        <fullName evidence="2">AlpA family transcriptional regulator</fullName>
    </submittedName>
</protein>
<name>A0A4Q7NSP6_9ACTN</name>
<gene>
    <name evidence="2" type="ORF">EV189_1657</name>
</gene>
<evidence type="ECO:0000259" key="1">
    <source>
        <dbReference type="Pfam" id="PF12728"/>
    </source>
</evidence>